<evidence type="ECO:0000313" key="1">
    <source>
        <dbReference type="EMBL" id="ART31861.1"/>
    </source>
</evidence>
<proteinExistence type="predicted"/>
<name>A0A1Y0B377_9LAMI</name>
<geneLocation type="mitochondrion" evidence="1"/>
<organism evidence="1">
    <name type="scientific">Utricularia reniformis</name>
    <dbReference type="NCBI Taxonomy" id="192314"/>
    <lineage>
        <taxon>Eukaryota</taxon>
        <taxon>Viridiplantae</taxon>
        <taxon>Streptophyta</taxon>
        <taxon>Embryophyta</taxon>
        <taxon>Tracheophyta</taxon>
        <taxon>Spermatophyta</taxon>
        <taxon>Magnoliopsida</taxon>
        <taxon>eudicotyledons</taxon>
        <taxon>Gunneridae</taxon>
        <taxon>Pentapetalae</taxon>
        <taxon>asterids</taxon>
        <taxon>lamiids</taxon>
        <taxon>Lamiales</taxon>
        <taxon>Lentibulariaceae</taxon>
        <taxon>Utricularia</taxon>
    </lineage>
</organism>
<sequence length="55" mass="5923">MTDSGGRACVRLGTCSQLNSRSITRALSVGYLMLFRGQLFPSGCDSYVQTTTIDS</sequence>
<keyword evidence="1" id="KW-0496">Mitochondrion</keyword>
<accession>A0A1Y0B377</accession>
<dbReference type="AlphaFoldDB" id="A0A1Y0B377"/>
<reference evidence="1" key="1">
    <citation type="submission" date="2017-03" db="EMBL/GenBank/DDBJ databases">
        <title>The mitochondrial genome of the carnivorous plant Utricularia reniformis (Lentibulariaceae): structure, comparative analysis and evolutionary landmarks.</title>
        <authorList>
            <person name="Silva S.R."/>
            <person name="Alvarenga D.O."/>
            <person name="Michael T.P."/>
            <person name="Miranda V.F.O."/>
            <person name="Varani A.M."/>
        </authorList>
    </citation>
    <scope>NUCLEOTIDE SEQUENCE</scope>
</reference>
<protein>
    <submittedName>
        <fullName evidence="1">Uncharacterized protein</fullName>
    </submittedName>
</protein>
<dbReference type="EMBL" id="KY774314">
    <property type="protein sequence ID" value="ART31861.1"/>
    <property type="molecule type" value="Genomic_DNA"/>
</dbReference>
<gene>
    <name evidence="1" type="ORF">AEK19_MT1679</name>
</gene>